<dbReference type="Proteomes" id="UP000193218">
    <property type="component" value="Unassembled WGS sequence"/>
</dbReference>
<comment type="caution">
    <text evidence="2">The sequence shown here is derived from an EMBL/GenBank/DDBJ whole genome shotgun (WGS) entry which is preliminary data.</text>
</comment>
<reference evidence="2 3" key="1">
    <citation type="submission" date="2017-03" db="EMBL/GenBank/DDBJ databases">
        <title>Widespread Adenine N6-methylation of Active Genes in Fungi.</title>
        <authorList>
            <consortium name="DOE Joint Genome Institute"/>
            <person name="Mondo S.J."/>
            <person name="Dannebaum R.O."/>
            <person name="Kuo R.C."/>
            <person name="Louie K.B."/>
            <person name="Bewick A.J."/>
            <person name="Labutti K."/>
            <person name="Haridas S."/>
            <person name="Kuo A."/>
            <person name="Salamov A."/>
            <person name="Ahrendt S.R."/>
            <person name="Lau R."/>
            <person name="Bowen B.P."/>
            <person name="Lipzen A."/>
            <person name="Sullivan W."/>
            <person name="Andreopoulos W.B."/>
            <person name="Clum A."/>
            <person name="Lindquist E."/>
            <person name="Daum C."/>
            <person name="Northen T.R."/>
            <person name="Ramamoorthy G."/>
            <person name="Schmitz R.J."/>
            <person name="Gryganskyi A."/>
            <person name="Culley D."/>
            <person name="Magnuson J."/>
            <person name="James T.Y."/>
            <person name="O'Malley M.A."/>
            <person name="Stajich J.E."/>
            <person name="Spatafora J.W."/>
            <person name="Visel A."/>
            <person name="Grigoriev I.V."/>
        </authorList>
    </citation>
    <scope>NUCLEOTIDE SEQUENCE [LARGE SCALE GENOMIC DNA]</scope>
    <source>
        <strain evidence="2 3">NRRL Y-17943</strain>
    </source>
</reference>
<proteinExistence type="predicted"/>
<dbReference type="GO" id="GO:0003887">
    <property type="term" value="F:DNA-directed DNA polymerase activity"/>
    <property type="evidence" value="ECO:0007669"/>
    <property type="project" value="TreeGrafter"/>
</dbReference>
<dbReference type="STRING" id="4999.A0A1Y1UH19"/>
<feature type="compositionally biased region" description="Low complexity" evidence="1">
    <location>
        <begin position="39"/>
        <end position="54"/>
    </location>
</feature>
<feature type="region of interest" description="Disordered" evidence="1">
    <location>
        <begin position="1"/>
        <end position="91"/>
    </location>
</feature>
<dbReference type="EMBL" id="NBSH01000008">
    <property type="protein sequence ID" value="ORX36385.1"/>
    <property type="molecule type" value="Genomic_DNA"/>
</dbReference>
<dbReference type="InParanoid" id="A0A1Y1UH19"/>
<keyword evidence="3" id="KW-1185">Reference proteome</keyword>
<dbReference type="GO" id="GO:0000731">
    <property type="term" value="P:DNA synthesis involved in DNA repair"/>
    <property type="evidence" value="ECO:0007669"/>
    <property type="project" value="InterPro"/>
</dbReference>
<gene>
    <name evidence="2" type="ORF">BD324DRAFT_651623</name>
</gene>
<name>A0A1Y1UH19_9TREE</name>
<organism evidence="2 3">
    <name type="scientific">Kockovaella imperatae</name>
    <dbReference type="NCBI Taxonomy" id="4999"/>
    <lineage>
        <taxon>Eukaryota</taxon>
        <taxon>Fungi</taxon>
        <taxon>Dikarya</taxon>
        <taxon>Basidiomycota</taxon>
        <taxon>Agaricomycotina</taxon>
        <taxon>Tremellomycetes</taxon>
        <taxon>Tremellales</taxon>
        <taxon>Cuniculitremaceae</taxon>
        <taxon>Kockovaella</taxon>
    </lineage>
</organism>
<dbReference type="OrthoDB" id="337486at2759"/>
<accession>A0A1Y1UH19</accession>
<dbReference type="RefSeq" id="XP_021870486.1">
    <property type="nucleotide sequence ID" value="XM_022018363.1"/>
</dbReference>
<dbReference type="GO" id="GO:0006261">
    <property type="term" value="P:DNA-templated DNA replication"/>
    <property type="evidence" value="ECO:0007669"/>
    <property type="project" value="TreeGrafter"/>
</dbReference>
<evidence type="ECO:0000256" key="1">
    <source>
        <dbReference type="SAM" id="MobiDB-lite"/>
    </source>
</evidence>
<protein>
    <submittedName>
        <fullName evidence="2">DNA polymerase delta, subunit 4-domain-containing protein</fullName>
    </submittedName>
</protein>
<evidence type="ECO:0000313" key="3">
    <source>
        <dbReference type="Proteomes" id="UP000193218"/>
    </source>
</evidence>
<evidence type="ECO:0000313" key="2">
    <source>
        <dbReference type="EMBL" id="ORX36385.1"/>
    </source>
</evidence>
<dbReference type="PANTHER" id="PTHR14303">
    <property type="entry name" value="DNA POLYMERASE DELTA SUBUNIT 4"/>
    <property type="match status" value="1"/>
</dbReference>
<dbReference type="GeneID" id="33560172"/>
<dbReference type="AlphaFoldDB" id="A0A1Y1UH19"/>
<dbReference type="Pfam" id="PF04081">
    <property type="entry name" value="DNA_pol_delta_4"/>
    <property type="match status" value="1"/>
</dbReference>
<sequence length="188" mass="20787">MPPKRSTKAKAGMSQAPLAFQTRKPGGTKSKPKATAGPSTSRSPSLKASASESSIIRDDDDRDDSEMAIPLQAVDSQPTVQDRPGSKRQLDVKSKEWAGVIKNAHREMGGMQPIHAGPDTHNEIHHVLRIFDMTSAYGPFIGVTRLQRWERAKKLGLNPPEEIKRILTTQQGEEDVTYRENVLHSWLG</sequence>
<dbReference type="PANTHER" id="PTHR14303:SF0">
    <property type="entry name" value="DNA POLYMERASE DELTA SUBUNIT 4"/>
    <property type="match status" value="1"/>
</dbReference>
<dbReference type="GO" id="GO:0043625">
    <property type="term" value="C:delta DNA polymerase complex"/>
    <property type="evidence" value="ECO:0007669"/>
    <property type="project" value="TreeGrafter"/>
</dbReference>
<dbReference type="InterPro" id="IPR007218">
    <property type="entry name" value="DNA_pol_delta_4"/>
</dbReference>